<dbReference type="PANTHER" id="PTHR32444:SF251">
    <property type="entry name" value="INACTIVE G-TYPE LECTIN S-RECEPTOR-LIKE SERINE_THREONINE-PROTEIN KINASE SRK-RELATED"/>
    <property type="match status" value="1"/>
</dbReference>
<dbReference type="PANTHER" id="PTHR32444">
    <property type="entry name" value="BULB-TYPE LECTIN DOMAIN-CONTAINING PROTEIN"/>
    <property type="match status" value="1"/>
</dbReference>
<reference evidence="2" key="2">
    <citation type="submission" date="2015-03" db="UniProtKB">
        <authorList>
            <consortium name="EnsemblPlants"/>
        </authorList>
    </citation>
    <scope>IDENTIFICATION</scope>
</reference>
<dbReference type="ExpressionAtlas" id="A0A0D3C538">
    <property type="expression patterns" value="baseline"/>
</dbReference>
<dbReference type="Gramene" id="Bo4g188040.1">
    <property type="protein sequence ID" value="Bo4g188040.1"/>
    <property type="gene ID" value="Bo4g188040"/>
</dbReference>
<dbReference type="InterPro" id="IPR003609">
    <property type="entry name" value="Pan_app"/>
</dbReference>
<evidence type="ECO:0000259" key="1">
    <source>
        <dbReference type="Pfam" id="PF08276"/>
    </source>
</evidence>
<organism evidence="2 3">
    <name type="scientific">Brassica oleracea var. oleracea</name>
    <dbReference type="NCBI Taxonomy" id="109376"/>
    <lineage>
        <taxon>Eukaryota</taxon>
        <taxon>Viridiplantae</taxon>
        <taxon>Streptophyta</taxon>
        <taxon>Embryophyta</taxon>
        <taxon>Tracheophyta</taxon>
        <taxon>Spermatophyta</taxon>
        <taxon>Magnoliopsida</taxon>
        <taxon>eudicotyledons</taxon>
        <taxon>Gunneridae</taxon>
        <taxon>Pentapetalae</taxon>
        <taxon>rosids</taxon>
        <taxon>malvids</taxon>
        <taxon>Brassicales</taxon>
        <taxon>Brassicaceae</taxon>
        <taxon>Brassiceae</taxon>
        <taxon>Brassica</taxon>
    </lineage>
</organism>
<dbReference type="Pfam" id="PF08276">
    <property type="entry name" value="PAN_2"/>
    <property type="match status" value="1"/>
</dbReference>
<feature type="domain" description="Apple" evidence="1">
    <location>
        <begin position="86"/>
        <end position="126"/>
    </location>
</feature>
<reference evidence="2 3" key="1">
    <citation type="journal article" date="2014" name="Genome Biol.">
        <title>Transcriptome and methylome profiling reveals relics of genome dominance in the mesopolyploid Brassica oleracea.</title>
        <authorList>
            <person name="Parkin I.A."/>
            <person name="Koh C."/>
            <person name="Tang H."/>
            <person name="Robinson S.J."/>
            <person name="Kagale S."/>
            <person name="Clarke W.E."/>
            <person name="Town C.D."/>
            <person name="Nixon J."/>
            <person name="Krishnakumar V."/>
            <person name="Bidwell S.L."/>
            <person name="Denoeud F."/>
            <person name="Belcram H."/>
            <person name="Links M.G."/>
            <person name="Just J."/>
            <person name="Clarke C."/>
            <person name="Bender T."/>
            <person name="Huebert T."/>
            <person name="Mason A.S."/>
            <person name="Pires J.C."/>
            <person name="Barker G."/>
            <person name="Moore J."/>
            <person name="Walley P.G."/>
            <person name="Manoli S."/>
            <person name="Batley J."/>
            <person name="Edwards D."/>
            <person name="Nelson M.N."/>
            <person name="Wang X."/>
            <person name="Paterson A.H."/>
            <person name="King G."/>
            <person name="Bancroft I."/>
            <person name="Chalhoub B."/>
            <person name="Sharpe A.G."/>
        </authorList>
    </citation>
    <scope>NUCLEOTIDE SEQUENCE</scope>
    <source>
        <strain evidence="2 3">cv. TO1000</strain>
    </source>
</reference>
<dbReference type="AlphaFoldDB" id="A0A0D3C538"/>
<proteinExistence type="predicted"/>
<dbReference type="EnsemblPlants" id="Bo4g188040.1">
    <property type="protein sequence ID" value="Bo4g188040.1"/>
    <property type="gene ID" value="Bo4g188040"/>
</dbReference>
<evidence type="ECO:0000313" key="2">
    <source>
        <dbReference type="EnsemblPlants" id="Bo4g188040.1"/>
    </source>
</evidence>
<name>A0A0D3C538_BRAOL</name>
<keyword evidence="3" id="KW-1185">Reference proteome</keyword>
<sequence length="142" mass="16628">MNHGWVEARSGPWNGIEFSGDARIRLHGFQFYSFRMTNHSIYSILTTRDWMLERVTWTSTSSEWAERDEWVGRSISGCVRRTQLSCGGDHDFFELNNTKMPDTKTATVDRGIIDGKKCKERCLSDCIWKRWTGLCDLDRRPR</sequence>
<dbReference type="Proteomes" id="UP000032141">
    <property type="component" value="Chromosome C4"/>
</dbReference>
<protein>
    <recommendedName>
        <fullName evidence="1">Apple domain-containing protein</fullName>
    </recommendedName>
</protein>
<dbReference type="HOGENOM" id="CLU_1818499_0_0_1"/>
<accession>A0A0D3C538</accession>
<evidence type="ECO:0000313" key="3">
    <source>
        <dbReference type="Proteomes" id="UP000032141"/>
    </source>
</evidence>
<dbReference type="STRING" id="109376.A0A0D3C538"/>